<organism evidence="4 5">
    <name type="scientific">Coffea arabica</name>
    <name type="common">Arabian coffee</name>
    <dbReference type="NCBI Taxonomy" id="13443"/>
    <lineage>
        <taxon>Eukaryota</taxon>
        <taxon>Viridiplantae</taxon>
        <taxon>Streptophyta</taxon>
        <taxon>Embryophyta</taxon>
        <taxon>Tracheophyta</taxon>
        <taxon>Spermatophyta</taxon>
        <taxon>Magnoliopsida</taxon>
        <taxon>eudicotyledons</taxon>
        <taxon>Gunneridae</taxon>
        <taxon>Pentapetalae</taxon>
        <taxon>asterids</taxon>
        <taxon>lamiids</taxon>
        <taxon>Gentianales</taxon>
        <taxon>Rubiaceae</taxon>
        <taxon>Ixoroideae</taxon>
        <taxon>Gardenieae complex</taxon>
        <taxon>Bertiereae - Coffeeae clade</taxon>
        <taxon>Coffeeae</taxon>
        <taxon>Coffea</taxon>
    </lineage>
</organism>
<feature type="domain" description="Peptidase C14 caspase" evidence="3">
    <location>
        <begin position="121"/>
        <end position="393"/>
    </location>
</feature>
<dbReference type="InterPro" id="IPR011600">
    <property type="entry name" value="Pept_C14_caspase"/>
</dbReference>
<evidence type="ECO:0000256" key="2">
    <source>
        <dbReference type="SAM" id="Phobius"/>
    </source>
</evidence>
<keyword evidence="2" id="KW-1133">Transmembrane helix</keyword>
<keyword evidence="4" id="KW-1185">Reference proteome</keyword>
<proteinExistence type="inferred from homology"/>
<dbReference type="Pfam" id="PF00656">
    <property type="entry name" value="Peptidase_C14"/>
    <property type="match status" value="1"/>
</dbReference>
<comment type="similarity">
    <text evidence="1">Belongs to the peptidase C14B family.</text>
</comment>
<dbReference type="PANTHER" id="PTHR48104:SF2">
    <property type="entry name" value="METACASPASE-1-LIKE ISOFORM X1"/>
    <property type="match status" value="1"/>
</dbReference>
<evidence type="ECO:0000256" key="1">
    <source>
        <dbReference type="ARBA" id="ARBA00009005"/>
    </source>
</evidence>
<dbReference type="Proteomes" id="UP001652660">
    <property type="component" value="Chromosome 2c"/>
</dbReference>
<keyword evidence="2" id="KW-0472">Membrane</keyword>
<feature type="transmembrane region" description="Helical" evidence="2">
    <location>
        <begin position="156"/>
        <end position="177"/>
    </location>
</feature>
<dbReference type="InterPro" id="IPR050452">
    <property type="entry name" value="Metacaspase"/>
</dbReference>
<dbReference type="RefSeq" id="XP_071932913.1">
    <property type="nucleotide sequence ID" value="XM_072076812.1"/>
</dbReference>
<sequence>MGLLSLGLTLQIHSGNYCVLFLMDNGLFATDCFLLLLLLGGCSVKDSLLLLERAWVGSIAGQAIVVSEVSKVENLAGGCQSLNHTKVDSYCKKVSGISPRSSPSFSQFPAARLSDTPPRGKRALLCGVSYNQNKKFKLRGTTPDVMNMAKLLVQQFGFPTNAILVLGVPYMLLFLLFPIDAPYKDTKQLVDFMSFEPPTRINIIRAFDWLVKDSQSGDSLVFSFSGHGTQQLDLDGDEIDGFDEAICPLDFETAGIIIDNDINKMIVEPLTQGVTLHAIIDACHSGTVLDLPRVYDHNRGRWKDNYPASGAYKGTSGGKAICFSACEDYQQASDTSAFSPEIAGAMTFTFIKAVVENKEITYHGILDSIHIAIQDANNSKRGCGMLKRMCHQKMLQDPMLSSSESFNVNSSFNL</sequence>
<evidence type="ECO:0000259" key="3">
    <source>
        <dbReference type="Pfam" id="PF00656"/>
    </source>
</evidence>
<dbReference type="GeneID" id="140004388"/>
<evidence type="ECO:0000313" key="4">
    <source>
        <dbReference type="Proteomes" id="UP001652660"/>
    </source>
</evidence>
<evidence type="ECO:0000313" key="5">
    <source>
        <dbReference type="RefSeq" id="XP_071932913.1"/>
    </source>
</evidence>
<accession>A0ABM4WMB6</accession>
<reference evidence="5" key="1">
    <citation type="submission" date="2025-08" db="UniProtKB">
        <authorList>
            <consortium name="RefSeq"/>
        </authorList>
    </citation>
    <scope>IDENTIFICATION</scope>
    <source>
        <tissue evidence="5">Leaves</tissue>
    </source>
</reference>
<keyword evidence="2" id="KW-0812">Transmembrane</keyword>
<protein>
    <submittedName>
        <fullName evidence="5">Metacaspase-3-like</fullName>
    </submittedName>
</protein>
<name>A0ABM4WMB6_COFAR</name>
<dbReference type="PANTHER" id="PTHR48104">
    <property type="entry name" value="METACASPASE-4"/>
    <property type="match status" value="1"/>
</dbReference>
<gene>
    <name evidence="5" type="primary">LOC140004388</name>
</gene>
<dbReference type="Gene3D" id="3.40.50.12660">
    <property type="match status" value="1"/>
</dbReference>